<comment type="caution">
    <text evidence="3">The sequence shown here is derived from an EMBL/GenBank/DDBJ whole genome shotgun (WGS) entry which is preliminary data.</text>
</comment>
<dbReference type="Gene3D" id="1.10.238.10">
    <property type="entry name" value="EF-hand"/>
    <property type="match status" value="1"/>
</dbReference>
<dbReference type="Pfam" id="PF13499">
    <property type="entry name" value="EF-hand_7"/>
    <property type="match status" value="1"/>
</dbReference>
<dbReference type="SUPFAM" id="SSF54648">
    <property type="entry name" value="DLC"/>
    <property type="match status" value="1"/>
</dbReference>
<proteinExistence type="predicted"/>
<evidence type="ECO:0000256" key="1">
    <source>
        <dbReference type="ARBA" id="ARBA00022837"/>
    </source>
</evidence>
<dbReference type="GO" id="GO:0005509">
    <property type="term" value="F:calcium ion binding"/>
    <property type="evidence" value="ECO:0007669"/>
    <property type="project" value="InterPro"/>
</dbReference>
<dbReference type="Proteomes" id="UP000286415">
    <property type="component" value="Unassembled WGS sequence"/>
</dbReference>
<organism evidence="3 4">
    <name type="scientific">Clonorchis sinensis</name>
    <name type="common">Chinese liver fluke</name>
    <dbReference type="NCBI Taxonomy" id="79923"/>
    <lineage>
        <taxon>Eukaryota</taxon>
        <taxon>Metazoa</taxon>
        <taxon>Spiralia</taxon>
        <taxon>Lophotrochozoa</taxon>
        <taxon>Platyhelminthes</taxon>
        <taxon>Trematoda</taxon>
        <taxon>Digenea</taxon>
        <taxon>Opisthorchiida</taxon>
        <taxon>Opisthorchiata</taxon>
        <taxon>Opisthorchiidae</taxon>
        <taxon>Clonorchis</taxon>
    </lineage>
</organism>
<dbReference type="OrthoDB" id="26525at2759"/>
<evidence type="ECO:0000259" key="2">
    <source>
        <dbReference type="PROSITE" id="PS50222"/>
    </source>
</evidence>
<dbReference type="GO" id="GO:0030286">
    <property type="term" value="C:dynein complex"/>
    <property type="evidence" value="ECO:0007669"/>
    <property type="project" value="InterPro"/>
</dbReference>
<sequence length="249" mass="28280">MTRKNGRKNESHLCSFGDTQLKITPVPMDYLTQFSIIDTNRDGLITRRELFKYALSIGEDISMVDTWFKLFDAQDKGVITIDDVSRTLGVPPPKYYKERLSRRSVSDGFDVFKSTPDLSRTTSVERADIYKSATRSLPKSKSQEISGTYHVTLHDLKGIDIEPVEDLLRTKLTHVIYSILDAGINEKMQDSLLAAEIGRALDRQYGRNWQVFVSKKTLGCAFGHLPGKMVQLKHKSYFVVTYQTGDNES</sequence>
<accession>A0A8T1MR28</accession>
<reference evidence="3 4" key="2">
    <citation type="journal article" date="2021" name="Genomics">
        <title>High-quality reference genome for Clonorchis sinensis.</title>
        <authorList>
            <person name="Young N.D."/>
            <person name="Stroehlein A.J."/>
            <person name="Kinkar L."/>
            <person name="Wang T."/>
            <person name="Sohn W.M."/>
            <person name="Chang B.C.H."/>
            <person name="Kaur P."/>
            <person name="Weisz D."/>
            <person name="Dudchenko O."/>
            <person name="Aiden E.L."/>
            <person name="Korhonen P.K."/>
            <person name="Gasser R.B."/>
        </authorList>
    </citation>
    <scope>NUCLEOTIDE SEQUENCE [LARGE SCALE GENOMIC DNA]</scope>
    <source>
        <strain evidence="3">Cs-k2</strain>
    </source>
</reference>
<dbReference type="SUPFAM" id="SSF47473">
    <property type="entry name" value="EF-hand"/>
    <property type="match status" value="1"/>
</dbReference>
<dbReference type="PROSITE" id="PS00018">
    <property type="entry name" value="EF_HAND_1"/>
    <property type="match status" value="1"/>
</dbReference>
<dbReference type="InterPro" id="IPR011992">
    <property type="entry name" value="EF-hand-dom_pair"/>
</dbReference>
<feature type="domain" description="EF-hand" evidence="2">
    <location>
        <begin position="34"/>
        <end position="60"/>
    </location>
</feature>
<reference evidence="3 4" key="1">
    <citation type="journal article" date="2018" name="Biotechnol. Adv.">
        <title>Improved genomic resources and new bioinformatic workflow for the carcinogenic parasite Clonorchis sinensis: Biotechnological implications.</title>
        <authorList>
            <person name="Wang D."/>
            <person name="Korhonen P.K."/>
            <person name="Gasser R.B."/>
            <person name="Young N.D."/>
        </authorList>
    </citation>
    <scope>NUCLEOTIDE SEQUENCE [LARGE SCALE GENOMIC DNA]</scope>
    <source>
        <strain evidence="3">Cs-k2</strain>
    </source>
</reference>
<evidence type="ECO:0000313" key="3">
    <source>
        <dbReference type="EMBL" id="KAG5451623.1"/>
    </source>
</evidence>
<dbReference type="InterPro" id="IPR037177">
    <property type="entry name" value="DLC_sf"/>
</dbReference>
<dbReference type="Gene3D" id="3.30.740.10">
    <property type="entry name" value="Protein Inhibitor Of Neuronal Nitric Oxide Synthase"/>
    <property type="match status" value="1"/>
</dbReference>
<gene>
    <name evidence="3" type="ORF">CSKR_114134</name>
</gene>
<evidence type="ECO:0000313" key="4">
    <source>
        <dbReference type="Proteomes" id="UP000286415"/>
    </source>
</evidence>
<protein>
    <recommendedName>
        <fullName evidence="2">EF-hand domain-containing protein</fullName>
    </recommendedName>
</protein>
<dbReference type="InterPro" id="IPR018247">
    <property type="entry name" value="EF_Hand_1_Ca_BS"/>
</dbReference>
<keyword evidence="1" id="KW-0106">Calcium</keyword>
<keyword evidence="4" id="KW-1185">Reference proteome</keyword>
<dbReference type="PROSITE" id="PS50222">
    <property type="entry name" value="EF_HAND_2"/>
    <property type="match status" value="1"/>
</dbReference>
<dbReference type="GO" id="GO:0007017">
    <property type="term" value="P:microtubule-based process"/>
    <property type="evidence" value="ECO:0007669"/>
    <property type="project" value="InterPro"/>
</dbReference>
<dbReference type="EMBL" id="NIRI02000042">
    <property type="protein sequence ID" value="KAG5451623.1"/>
    <property type="molecule type" value="Genomic_DNA"/>
</dbReference>
<name>A0A8T1MR28_CLOSI</name>
<dbReference type="AlphaFoldDB" id="A0A8T1MR28"/>
<dbReference type="InterPro" id="IPR002048">
    <property type="entry name" value="EF_hand_dom"/>
</dbReference>